<dbReference type="Gene3D" id="3.40.50.300">
    <property type="entry name" value="P-loop containing nucleotide triphosphate hydrolases"/>
    <property type="match status" value="2"/>
</dbReference>
<dbReference type="InterPro" id="IPR027417">
    <property type="entry name" value="P-loop_NTPase"/>
</dbReference>
<evidence type="ECO:0000256" key="3">
    <source>
        <dbReference type="ARBA" id="ARBA00022679"/>
    </source>
</evidence>
<evidence type="ECO:0000313" key="8">
    <source>
        <dbReference type="EMBL" id="CAA2103529.1"/>
    </source>
</evidence>
<evidence type="ECO:0000256" key="5">
    <source>
        <dbReference type="ARBA" id="ARBA00022777"/>
    </source>
</evidence>
<dbReference type="SMART" id="SM00382">
    <property type="entry name" value="AAA"/>
    <property type="match status" value="2"/>
</dbReference>
<dbReference type="PANTHER" id="PTHR42926:SF1">
    <property type="entry name" value="CIRCADIAN CLOCK OSCILLATOR PROTEIN KAIC 1"/>
    <property type="match status" value="1"/>
</dbReference>
<dbReference type="EMBL" id="LR743504">
    <property type="protein sequence ID" value="CAA2103529.1"/>
    <property type="molecule type" value="Genomic_DNA"/>
</dbReference>
<accession>A0A679IUZ8</accession>
<dbReference type="InterPro" id="IPR003593">
    <property type="entry name" value="AAA+_ATPase"/>
</dbReference>
<dbReference type="SUPFAM" id="SSF52540">
    <property type="entry name" value="P-loop containing nucleoside triphosphate hydrolases"/>
    <property type="match status" value="2"/>
</dbReference>
<reference evidence="8" key="1">
    <citation type="submission" date="2019-12" db="EMBL/GenBank/DDBJ databases">
        <authorList>
            <person name="Cremers G."/>
        </authorList>
    </citation>
    <scope>NUCLEOTIDE SEQUENCE</scope>
    <source>
        <strain evidence="8">Mbul1</strain>
    </source>
</reference>
<feature type="domain" description="KaiC" evidence="7">
    <location>
        <begin position="10"/>
        <end position="249"/>
    </location>
</feature>
<evidence type="ECO:0000256" key="1">
    <source>
        <dbReference type="ARBA" id="ARBA00012513"/>
    </source>
</evidence>
<keyword evidence="5 8" id="KW-0418">Kinase</keyword>
<evidence type="ECO:0000256" key="4">
    <source>
        <dbReference type="ARBA" id="ARBA00022737"/>
    </source>
</evidence>
<dbReference type="PANTHER" id="PTHR42926">
    <property type="match status" value="1"/>
</dbReference>
<dbReference type="PROSITE" id="PS51146">
    <property type="entry name" value="KAIC"/>
    <property type="match status" value="2"/>
</dbReference>
<dbReference type="Pfam" id="PF06745">
    <property type="entry name" value="ATPase"/>
    <property type="match status" value="2"/>
</dbReference>
<proteinExistence type="predicted"/>
<sequence length="514" mass="55580">MSASPAPDAQPIPTGVPGLDVILAGGYAAQRAHLIEGRPGGGKTTLGLQFLLDGAARGETCLYITLSESRRELMSVSERHGWSLEGVEIYELVPPELSLDSKLQQSLVHSSDLELGETVRMALSEMERVKPSRVVFDSLSEIRLLSQGSLRYRRQVLALKSYFLLNDITAVMLDDLSAEHDDLNLHSISHAVIRLDQITPPYGAPRRRVHVIKMRGTEYQGGYHDFVIRKGGILVHPRLIASDHPSSFKTGSVESGVAELDRVLGGGLDRGTTSLIVGPSGAGKSTLAMSYLVAALGRGERGLIISFDETRGILLQRARSVGMPLADFVEAGSLQIEQIDPADVSPGDFAGRIRAAVENDAARIVIIDSLTGYMTAMAGQPYLVMQMHELVTYLNQQGVVTILILAQHGMVGKMESPVDLTYVSDTVVMLRFFEAGGRVRRALSVLKKRTGPHEDTIREFKIDAGGLRVGEPLRKFRGVLTGVPTYDGNGDNLLVERVGADGQALNEPGRDAAS</sequence>
<dbReference type="InterPro" id="IPR051347">
    <property type="entry name" value="Circadian_clock_KaiC-rel"/>
</dbReference>
<dbReference type="AlphaFoldDB" id="A0A679IUZ8"/>
<dbReference type="GO" id="GO:0005524">
    <property type="term" value="F:ATP binding"/>
    <property type="evidence" value="ECO:0007669"/>
    <property type="project" value="InterPro"/>
</dbReference>
<gene>
    <name evidence="8" type="primary">kaiC</name>
    <name evidence="8" type="ORF">MBUL_02241</name>
</gene>
<evidence type="ECO:0000256" key="6">
    <source>
        <dbReference type="ARBA" id="ARBA00022801"/>
    </source>
</evidence>
<dbReference type="CDD" id="cd19488">
    <property type="entry name" value="KaiC-like_N"/>
    <property type="match status" value="1"/>
</dbReference>
<dbReference type="GO" id="GO:0004674">
    <property type="term" value="F:protein serine/threonine kinase activity"/>
    <property type="evidence" value="ECO:0007669"/>
    <property type="project" value="UniProtKB-EC"/>
</dbReference>
<keyword evidence="6" id="KW-0378">Hydrolase</keyword>
<evidence type="ECO:0000259" key="7">
    <source>
        <dbReference type="PROSITE" id="PS51146"/>
    </source>
</evidence>
<keyword evidence="2" id="KW-0597">Phosphoprotein</keyword>
<protein>
    <recommendedName>
        <fullName evidence="1">non-specific serine/threonine protein kinase</fullName>
        <ecNumber evidence="1">2.7.11.1</ecNumber>
    </recommendedName>
</protein>
<keyword evidence="3 8" id="KW-0808">Transferase</keyword>
<name>A0A679IUZ8_9HYPH</name>
<feature type="domain" description="KaiC" evidence="7">
    <location>
        <begin position="251"/>
        <end position="483"/>
    </location>
</feature>
<dbReference type="GO" id="GO:0016787">
    <property type="term" value="F:hydrolase activity"/>
    <property type="evidence" value="ECO:0007669"/>
    <property type="project" value="UniProtKB-KW"/>
</dbReference>
<evidence type="ECO:0000256" key="2">
    <source>
        <dbReference type="ARBA" id="ARBA00022553"/>
    </source>
</evidence>
<dbReference type="InterPro" id="IPR010624">
    <property type="entry name" value="KaiC_dom"/>
</dbReference>
<dbReference type="InterPro" id="IPR014774">
    <property type="entry name" value="KaiC-like_dom"/>
</dbReference>
<organism evidence="8">
    <name type="scientific">Methylobacterium bullatum</name>
    <dbReference type="NCBI Taxonomy" id="570505"/>
    <lineage>
        <taxon>Bacteria</taxon>
        <taxon>Pseudomonadati</taxon>
        <taxon>Pseudomonadota</taxon>
        <taxon>Alphaproteobacteria</taxon>
        <taxon>Hyphomicrobiales</taxon>
        <taxon>Methylobacteriaceae</taxon>
        <taxon>Methylobacterium</taxon>
    </lineage>
</organism>
<dbReference type="PRINTS" id="PR01874">
    <property type="entry name" value="DNAREPAIRADA"/>
</dbReference>
<dbReference type="EC" id="2.7.11.1" evidence="1"/>
<dbReference type="InterPro" id="IPR030665">
    <property type="entry name" value="KaiC"/>
</dbReference>
<keyword evidence="4" id="KW-0677">Repeat</keyword>
<dbReference type="PIRSF" id="PIRSF039117">
    <property type="entry name" value="KaiC"/>
    <property type="match status" value="1"/>
</dbReference>